<sequence length="300" mass="33596">MNVLVEDYEAQSKLNHEQAQAFKTILHSIDSGTTRLFFVNGPGGTGKIFLYHALLANVRSKGMIALATATSGVAAVILPGGRTAHSRFDISLQTNDTTMTKMSKQSSTTKLIRQAKLIIWDEAPMAKRQTIETVDRSFRDIMDVNAYFGGKVMVFGGDFRQVLPVVPKSTRVETVNTSLVKSYLWPLMEKIHFTTNMRSKADPNFTNFLLRVSNGDEQTVKDNLLSLPELIVVKHNSDERPDECLIREIFLSLHQHSSSAQFITERAILASRNEFVDQLNEMLIAKFFGESKIFISFASA</sequence>
<dbReference type="AlphaFoldDB" id="A0A1S3YH33"/>
<dbReference type="GO" id="GO:0016887">
    <property type="term" value="F:ATP hydrolysis activity"/>
    <property type="evidence" value="ECO:0007669"/>
    <property type="project" value="RHEA"/>
</dbReference>
<evidence type="ECO:0000259" key="2">
    <source>
        <dbReference type="Pfam" id="PF05970"/>
    </source>
</evidence>
<keyword evidence="1" id="KW-0347">Helicase</keyword>
<dbReference type="KEGG" id="nta:107776113"/>
<keyword evidence="1" id="KW-0067">ATP-binding</keyword>
<comment type="catalytic activity">
    <reaction evidence="1">
        <text>ATP + H2O = ADP + phosphate + H(+)</text>
        <dbReference type="Rhea" id="RHEA:13065"/>
        <dbReference type="ChEBI" id="CHEBI:15377"/>
        <dbReference type="ChEBI" id="CHEBI:15378"/>
        <dbReference type="ChEBI" id="CHEBI:30616"/>
        <dbReference type="ChEBI" id="CHEBI:43474"/>
        <dbReference type="ChEBI" id="CHEBI:456216"/>
        <dbReference type="EC" id="5.6.2.3"/>
    </reaction>
</comment>
<dbReference type="PaxDb" id="4097-A0A1S3YH33"/>
<dbReference type="PANTHER" id="PTHR10492:SF94">
    <property type="entry name" value="ATP-DEPENDENT DNA HELICASE"/>
    <property type="match status" value="1"/>
</dbReference>
<dbReference type="GO" id="GO:0000723">
    <property type="term" value="P:telomere maintenance"/>
    <property type="evidence" value="ECO:0007669"/>
    <property type="project" value="InterPro"/>
</dbReference>
<keyword evidence="1" id="KW-0378">Hydrolase</keyword>
<evidence type="ECO:0000313" key="4">
    <source>
        <dbReference type="RefSeq" id="XP_016451430.1"/>
    </source>
</evidence>
<keyword evidence="1" id="KW-0233">DNA recombination</keyword>
<dbReference type="GO" id="GO:0006281">
    <property type="term" value="P:DNA repair"/>
    <property type="evidence" value="ECO:0007669"/>
    <property type="project" value="UniProtKB-KW"/>
</dbReference>
<dbReference type="GO" id="GO:0005524">
    <property type="term" value="F:ATP binding"/>
    <property type="evidence" value="ECO:0007669"/>
    <property type="project" value="UniProtKB-KW"/>
</dbReference>
<dbReference type="GeneID" id="107776113"/>
<dbReference type="RefSeq" id="XP_016451430.1">
    <property type="nucleotide sequence ID" value="XM_016595944.1"/>
</dbReference>
<comment type="similarity">
    <text evidence="1">Belongs to the helicase family.</text>
</comment>
<dbReference type="InterPro" id="IPR010285">
    <property type="entry name" value="DNA_helicase_pif1-like_DEAD"/>
</dbReference>
<dbReference type="Proteomes" id="UP000790787">
    <property type="component" value="Chromosome 3"/>
</dbReference>
<dbReference type="STRING" id="4097.A0A1S3YH33"/>
<evidence type="ECO:0000256" key="1">
    <source>
        <dbReference type="RuleBase" id="RU363044"/>
    </source>
</evidence>
<name>A0A1S3YH33_TOBAC</name>
<keyword evidence="3" id="KW-1185">Reference proteome</keyword>
<dbReference type="GO" id="GO:0006310">
    <property type="term" value="P:DNA recombination"/>
    <property type="evidence" value="ECO:0007669"/>
    <property type="project" value="UniProtKB-KW"/>
</dbReference>
<keyword evidence="1" id="KW-0234">DNA repair</keyword>
<dbReference type="GO" id="GO:0043139">
    <property type="term" value="F:5'-3' DNA helicase activity"/>
    <property type="evidence" value="ECO:0007669"/>
    <property type="project" value="UniProtKB-EC"/>
</dbReference>
<reference evidence="3" key="1">
    <citation type="journal article" date="2014" name="Nat. Commun.">
        <title>The tobacco genome sequence and its comparison with those of tomato and potato.</title>
        <authorList>
            <person name="Sierro N."/>
            <person name="Battey J.N."/>
            <person name="Ouadi S."/>
            <person name="Bakaher N."/>
            <person name="Bovet L."/>
            <person name="Willig A."/>
            <person name="Goepfert S."/>
            <person name="Peitsch M.C."/>
            <person name="Ivanov N.V."/>
        </authorList>
    </citation>
    <scope>NUCLEOTIDE SEQUENCE [LARGE SCALE GENOMIC DNA]</scope>
</reference>
<dbReference type="Gene3D" id="3.40.50.300">
    <property type="entry name" value="P-loop containing nucleotide triphosphate hydrolases"/>
    <property type="match status" value="1"/>
</dbReference>
<dbReference type="PANTHER" id="PTHR10492">
    <property type="match status" value="1"/>
</dbReference>
<dbReference type="InterPro" id="IPR027417">
    <property type="entry name" value="P-loop_NTPase"/>
</dbReference>
<dbReference type="Pfam" id="PF05970">
    <property type="entry name" value="PIF1"/>
    <property type="match status" value="1"/>
</dbReference>
<dbReference type="SMR" id="A0A1S3YH33"/>
<accession>A0A1S3YH33</accession>
<dbReference type="EC" id="5.6.2.3" evidence="1"/>
<keyword evidence="1" id="KW-0227">DNA damage</keyword>
<feature type="domain" description="DNA helicase Pif1-like DEAD-box helicase" evidence="2">
    <location>
        <begin position="13"/>
        <end position="221"/>
    </location>
</feature>
<dbReference type="SUPFAM" id="SSF52540">
    <property type="entry name" value="P-loop containing nucleoside triphosphate hydrolases"/>
    <property type="match status" value="1"/>
</dbReference>
<dbReference type="OMA" id="ICERAIP"/>
<evidence type="ECO:0000313" key="3">
    <source>
        <dbReference type="Proteomes" id="UP000790787"/>
    </source>
</evidence>
<proteinExistence type="inferred from homology"/>
<dbReference type="OrthoDB" id="1263365at2759"/>
<gene>
    <name evidence="4" type="primary">LOC107776113</name>
</gene>
<reference evidence="4" key="2">
    <citation type="submission" date="2025-08" db="UniProtKB">
        <authorList>
            <consortium name="RefSeq"/>
        </authorList>
    </citation>
    <scope>IDENTIFICATION</scope>
    <source>
        <tissue evidence="4">Leaf</tissue>
    </source>
</reference>
<protein>
    <recommendedName>
        <fullName evidence="1">ATP-dependent DNA helicase</fullName>
        <ecNumber evidence="1">5.6.2.3</ecNumber>
    </recommendedName>
</protein>
<keyword evidence="1" id="KW-0547">Nucleotide-binding</keyword>
<comment type="cofactor">
    <cofactor evidence="1">
        <name>Mg(2+)</name>
        <dbReference type="ChEBI" id="CHEBI:18420"/>
    </cofactor>
</comment>
<organism evidence="3 4">
    <name type="scientific">Nicotiana tabacum</name>
    <name type="common">Common tobacco</name>
    <dbReference type="NCBI Taxonomy" id="4097"/>
    <lineage>
        <taxon>Eukaryota</taxon>
        <taxon>Viridiplantae</taxon>
        <taxon>Streptophyta</taxon>
        <taxon>Embryophyta</taxon>
        <taxon>Tracheophyta</taxon>
        <taxon>Spermatophyta</taxon>
        <taxon>Magnoliopsida</taxon>
        <taxon>eudicotyledons</taxon>
        <taxon>Gunneridae</taxon>
        <taxon>Pentapetalae</taxon>
        <taxon>asterids</taxon>
        <taxon>lamiids</taxon>
        <taxon>Solanales</taxon>
        <taxon>Solanaceae</taxon>
        <taxon>Nicotianoideae</taxon>
        <taxon>Nicotianeae</taxon>
        <taxon>Nicotiana</taxon>
    </lineage>
</organism>